<protein>
    <submittedName>
        <fullName evidence="2">Uncharacterized protein</fullName>
    </submittedName>
</protein>
<keyword evidence="1" id="KW-0472">Membrane</keyword>
<proteinExistence type="predicted"/>
<evidence type="ECO:0000256" key="1">
    <source>
        <dbReference type="SAM" id="Phobius"/>
    </source>
</evidence>
<gene>
    <name evidence="2" type="ORF">MANES_09G104400</name>
</gene>
<name>A0A2C9VBU9_MANES</name>
<evidence type="ECO:0000313" key="2">
    <source>
        <dbReference type="EMBL" id="OAY41471.1"/>
    </source>
</evidence>
<keyword evidence="1" id="KW-0812">Transmembrane</keyword>
<feature type="transmembrane region" description="Helical" evidence="1">
    <location>
        <begin position="12"/>
        <end position="30"/>
    </location>
</feature>
<organism evidence="2">
    <name type="scientific">Manihot esculenta</name>
    <name type="common">Cassava</name>
    <name type="synonym">Jatropha manihot</name>
    <dbReference type="NCBI Taxonomy" id="3983"/>
    <lineage>
        <taxon>Eukaryota</taxon>
        <taxon>Viridiplantae</taxon>
        <taxon>Streptophyta</taxon>
        <taxon>Embryophyta</taxon>
        <taxon>Tracheophyta</taxon>
        <taxon>Spermatophyta</taxon>
        <taxon>Magnoliopsida</taxon>
        <taxon>eudicotyledons</taxon>
        <taxon>Gunneridae</taxon>
        <taxon>Pentapetalae</taxon>
        <taxon>rosids</taxon>
        <taxon>fabids</taxon>
        <taxon>Malpighiales</taxon>
        <taxon>Euphorbiaceae</taxon>
        <taxon>Crotonoideae</taxon>
        <taxon>Manihoteae</taxon>
        <taxon>Manihot</taxon>
    </lineage>
</organism>
<reference evidence="2" key="1">
    <citation type="submission" date="2016-02" db="EMBL/GenBank/DDBJ databases">
        <title>WGS assembly of Manihot esculenta.</title>
        <authorList>
            <person name="Bredeson J.V."/>
            <person name="Prochnik S.E."/>
            <person name="Lyons J.B."/>
            <person name="Schmutz J."/>
            <person name="Grimwood J."/>
            <person name="Vrebalov J."/>
            <person name="Bart R.S."/>
            <person name="Amuge T."/>
            <person name="Ferguson M.E."/>
            <person name="Green R."/>
            <person name="Putnam N."/>
            <person name="Stites J."/>
            <person name="Rounsley S."/>
            <person name="Rokhsar D.S."/>
        </authorList>
    </citation>
    <scope>NUCLEOTIDE SEQUENCE [LARGE SCALE GENOMIC DNA]</scope>
    <source>
        <tissue evidence="2">Leaf</tissue>
    </source>
</reference>
<dbReference type="EMBL" id="CM004395">
    <property type="protein sequence ID" value="OAY41471.1"/>
    <property type="molecule type" value="Genomic_DNA"/>
</dbReference>
<keyword evidence="1" id="KW-1133">Transmembrane helix</keyword>
<dbReference type="AlphaFoldDB" id="A0A2C9VBU9"/>
<sequence length="37" mass="4453">MFFMFPYSIRGYIMGNLTVSALVWTIWWCFKKILSCV</sequence>
<accession>A0A2C9VBU9</accession>